<sequence>MRAAILTPLRAPLAAVVLACPFTANAQAFAADYSIHPALVKSESFSGAGLSLNAGLNWYAQVAVGRGAQYSPVTSGPGSADALSIAGGYRWDNGQSLSLQLTGGRGADRLGLSLSYDWPRYFVRLSYDSKFMLTPAETLRFSAGMKF</sequence>
<keyword evidence="1" id="KW-0732">Signal</keyword>
<name>A0A931H1B3_9BURK</name>
<dbReference type="AlphaFoldDB" id="A0A931H1B3"/>
<reference evidence="2" key="1">
    <citation type="submission" date="2020-11" db="EMBL/GenBank/DDBJ databases">
        <title>Bacterial whole genome sequence for Caenimonas sp. DR4.4.</title>
        <authorList>
            <person name="Le V."/>
            <person name="Ko S.-R."/>
            <person name="Ahn C.-Y."/>
            <person name="Oh H.-M."/>
        </authorList>
    </citation>
    <scope>NUCLEOTIDE SEQUENCE</scope>
    <source>
        <strain evidence="2">DR4.4</strain>
    </source>
</reference>
<dbReference type="EMBL" id="JADWYS010000001">
    <property type="protein sequence ID" value="MBG9386736.1"/>
    <property type="molecule type" value="Genomic_DNA"/>
</dbReference>
<feature type="signal peptide" evidence="1">
    <location>
        <begin position="1"/>
        <end position="26"/>
    </location>
</feature>
<evidence type="ECO:0008006" key="4">
    <source>
        <dbReference type="Google" id="ProtNLM"/>
    </source>
</evidence>
<gene>
    <name evidence="2" type="ORF">I5803_01755</name>
</gene>
<proteinExistence type="predicted"/>
<feature type="chain" id="PRO_5036758997" description="Outer membrane protein beta-barrel domain-containing protein" evidence="1">
    <location>
        <begin position="27"/>
        <end position="147"/>
    </location>
</feature>
<keyword evidence="3" id="KW-1185">Reference proteome</keyword>
<comment type="caution">
    <text evidence="2">The sequence shown here is derived from an EMBL/GenBank/DDBJ whole genome shotgun (WGS) entry which is preliminary data.</text>
</comment>
<evidence type="ECO:0000256" key="1">
    <source>
        <dbReference type="SAM" id="SignalP"/>
    </source>
</evidence>
<evidence type="ECO:0000313" key="3">
    <source>
        <dbReference type="Proteomes" id="UP000651050"/>
    </source>
</evidence>
<evidence type="ECO:0000313" key="2">
    <source>
        <dbReference type="EMBL" id="MBG9386736.1"/>
    </source>
</evidence>
<accession>A0A931H1B3</accession>
<protein>
    <recommendedName>
        <fullName evidence="4">Outer membrane protein beta-barrel domain-containing protein</fullName>
    </recommendedName>
</protein>
<organism evidence="2 3">
    <name type="scientific">Caenimonas aquaedulcis</name>
    <dbReference type="NCBI Taxonomy" id="2793270"/>
    <lineage>
        <taxon>Bacteria</taxon>
        <taxon>Pseudomonadati</taxon>
        <taxon>Pseudomonadota</taxon>
        <taxon>Betaproteobacteria</taxon>
        <taxon>Burkholderiales</taxon>
        <taxon>Comamonadaceae</taxon>
        <taxon>Caenimonas</taxon>
    </lineage>
</organism>
<dbReference type="Proteomes" id="UP000651050">
    <property type="component" value="Unassembled WGS sequence"/>
</dbReference>
<dbReference type="RefSeq" id="WP_196984704.1">
    <property type="nucleotide sequence ID" value="NZ_JADWYS010000001.1"/>
</dbReference>